<dbReference type="AlphaFoldDB" id="A0A2S6N423"/>
<reference evidence="1 2" key="1">
    <citation type="journal article" date="2018" name="Arch. Microbiol.">
        <title>New insights into the metabolic potential of the phototrophic purple bacterium Rhodopila globiformis DSM 161(T) from its draft genome sequence and evidence for a vanadium-dependent nitrogenase.</title>
        <authorList>
            <person name="Imhoff J.F."/>
            <person name="Rahn T."/>
            <person name="Kunzel S."/>
            <person name="Neulinger S.C."/>
        </authorList>
    </citation>
    <scope>NUCLEOTIDE SEQUENCE [LARGE SCALE GENOMIC DNA]</scope>
    <source>
        <strain evidence="1 2">DSM 16996</strain>
    </source>
</reference>
<comment type="caution">
    <text evidence="1">The sequence shown here is derived from an EMBL/GenBank/DDBJ whole genome shotgun (WGS) entry which is preliminary data.</text>
</comment>
<sequence>MGRLQGNRAVCVAPPAACGAALPGHDFADCYEIAVAPDLDAPEAVRRIFANPPRWAAMLMDLRDALVGPFGLKPAPSTGFPVISERPDEVVLGFDDTHLDFRIVARVAGGRATLTTLVRRHNIWGRLYLAAVTPFHRRIARAFAERMA</sequence>
<gene>
    <name evidence="1" type="ORF">CCR94_15395</name>
</gene>
<keyword evidence="2" id="KW-1185">Reference proteome</keyword>
<evidence type="ECO:0008006" key="3">
    <source>
        <dbReference type="Google" id="ProtNLM"/>
    </source>
</evidence>
<proteinExistence type="predicted"/>
<dbReference type="EMBL" id="NHSJ01000093">
    <property type="protein sequence ID" value="PPQ29381.1"/>
    <property type="molecule type" value="Genomic_DNA"/>
</dbReference>
<dbReference type="Proteomes" id="UP000239089">
    <property type="component" value="Unassembled WGS sequence"/>
</dbReference>
<dbReference type="Pfam" id="PF11066">
    <property type="entry name" value="DUF2867"/>
    <property type="match status" value="1"/>
</dbReference>
<evidence type="ECO:0000313" key="1">
    <source>
        <dbReference type="EMBL" id="PPQ29381.1"/>
    </source>
</evidence>
<name>A0A2S6N423_9HYPH</name>
<organism evidence="1 2">
    <name type="scientific">Rhodoblastus sphagnicola</name>
    <dbReference type="NCBI Taxonomy" id="333368"/>
    <lineage>
        <taxon>Bacteria</taxon>
        <taxon>Pseudomonadati</taxon>
        <taxon>Pseudomonadota</taxon>
        <taxon>Alphaproteobacteria</taxon>
        <taxon>Hyphomicrobiales</taxon>
        <taxon>Rhodoblastaceae</taxon>
        <taxon>Rhodoblastus</taxon>
    </lineage>
</organism>
<evidence type="ECO:0000313" key="2">
    <source>
        <dbReference type="Proteomes" id="UP000239089"/>
    </source>
</evidence>
<protein>
    <recommendedName>
        <fullName evidence="3">DUF2867 domain-containing protein</fullName>
    </recommendedName>
</protein>
<dbReference type="InterPro" id="IPR021295">
    <property type="entry name" value="DUF2867"/>
</dbReference>
<dbReference type="OrthoDB" id="7058586at2"/>
<accession>A0A2S6N423</accession>
<dbReference type="RefSeq" id="WP_104508744.1">
    <property type="nucleotide sequence ID" value="NZ_JACIGC010000001.1"/>
</dbReference>